<accession>A0A9P3LDG0</accession>
<evidence type="ECO:0000256" key="1">
    <source>
        <dbReference type="SAM" id="MobiDB-lite"/>
    </source>
</evidence>
<dbReference type="SUPFAM" id="SSF54695">
    <property type="entry name" value="POZ domain"/>
    <property type="match status" value="1"/>
</dbReference>
<name>A0A9P3LDG0_9APHY</name>
<dbReference type="CDD" id="cd18186">
    <property type="entry name" value="BTB_POZ_ZBTB_KLHL-like"/>
    <property type="match status" value="1"/>
</dbReference>
<reference evidence="3 4" key="1">
    <citation type="submission" date="2021-08" db="EMBL/GenBank/DDBJ databases">
        <title>Draft Genome Sequence of Phanerochaete sordida strain YK-624.</title>
        <authorList>
            <person name="Mori T."/>
            <person name="Dohra H."/>
            <person name="Suzuki T."/>
            <person name="Kawagishi H."/>
            <person name="Hirai H."/>
        </authorList>
    </citation>
    <scope>NUCLEOTIDE SEQUENCE [LARGE SCALE GENOMIC DNA]</scope>
    <source>
        <strain evidence="3 4">YK-624</strain>
    </source>
</reference>
<sequence length="359" mass="39805">MSTGSNGRSRAEGGPANKRRKVEPGEPADAPPPPAPDIGERSTDFWFDEGNVIVASRGKAFRVHTGILMLRSEVFKRLLNGPVLAQQPEQLEGCPIVRVQDGAREFHDLLHIIYNGGNSDWLKTKRPPIAYDDFRIVVPIAVKYEVQEIVEEARYRLSRIFPTSSLHNWDPSLCPDGDATALQLVHLDCIDALRLARLLDLPALIPLIFYAICNIADLAEVAAGVDYEDGAPRAVLAPDDLRTYLVGRQALMQESLRVLRALHELGAEKGARVAGCSSPKRCRPAFHALALTALDDELYCEPSPIDNMETWLANVARTTPEARPCKHCDEAVRKLINERREEAWRKLGTIFGVPEWPAG</sequence>
<dbReference type="Gene3D" id="3.30.710.10">
    <property type="entry name" value="Potassium Channel Kv1.1, Chain A"/>
    <property type="match status" value="1"/>
</dbReference>
<dbReference type="Pfam" id="PF00651">
    <property type="entry name" value="BTB"/>
    <property type="match status" value="1"/>
</dbReference>
<dbReference type="InterPro" id="IPR000210">
    <property type="entry name" value="BTB/POZ_dom"/>
</dbReference>
<protein>
    <recommendedName>
        <fullName evidence="2">BTB domain-containing protein</fullName>
    </recommendedName>
</protein>
<feature type="domain" description="BTB" evidence="2">
    <location>
        <begin position="50"/>
        <end position="116"/>
    </location>
</feature>
<organism evidence="3 4">
    <name type="scientific">Phanerochaete sordida</name>
    <dbReference type="NCBI Taxonomy" id="48140"/>
    <lineage>
        <taxon>Eukaryota</taxon>
        <taxon>Fungi</taxon>
        <taxon>Dikarya</taxon>
        <taxon>Basidiomycota</taxon>
        <taxon>Agaricomycotina</taxon>
        <taxon>Agaricomycetes</taxon>
        <taxon>Polyporales</taxon>
        <taxon>Phanerochaetaceae</taxon>
        <taxon>Phanerochaete</taxon>
    </lineage>
</organism>
<dbReference type="AlphaFoldDB" id="A0A9P3LDG0"/>
<evidence type="ECO:0000313" key="4">
    <source>
        <dbReference type="Proteomes" id="UP000703269"/>
    </source>
</evidence>
<feature type="region of interest" description="Disordered" evidence="1">
    <location>
        <begin position="1"/>
        <end position="42"/>
    </location>
</feature>
<evidence type="ECO:0000259" key="2">
    <source>
        <dbReference type="PROSITE" id="PS50097"/>
    </source>
</evidence>
<comment type="caution">
    <text evidence="3">The sequence shown here is derived from an EMBL/GenBank/DDBJ whole genome shotgun (WGS) entry which is preliminary data.</text>
</comment>
<evidence type="ECO:0000313" key="3">
    <source>
        <dbReference type="EMBL" id="GJE89892.1"/>
    </source>
</evidence>
<dbReference type="OrthoDB" id="3036049at2759"/>
<gene>
    <name evidence="3" type="ORF">PsYK624_060040</name>
</gene>
<dbReference type="InterPro" id="IPR011333">
    <property type="entry name" value="SKP1/BTB/POZ_sf"/>
</dbReference>
<dbReference type="PROSITE" id="PS50097">
    <property type="entry name" value="BTB"/>
    <property type="match status" value="1"/>
</dbReference>
<keyword evidence="4" id="KW-1185">Reference proteome</keyword>
<proteinExistence type="predicted"/>
<dbReference type="EMBL" id="BPQB01000014">
    <property type="protein sequence ID" value="GJE89892.1"/>
    <property type="molecule type" value="Genomic_DNA"/>
</dbReference>
<dbReference type="Proteomes" id="UP000703269">
    <property type="component" value="Unassembled WGS sequence"/>
</dbReference>